<proteinExistence type="predicted"/>
<dbReference type="EMBL" id="CP012159">
    <property type="protein sequence ID" value="AKT42518.1"/>
    <property type="molecule type" value="Genomic_DNA"/>
</dbReference>
<dbReference type="SUPFAM" id="SSF53098">
    <property type="entry name" value="Ribonuclease H-like"/>
    <property type="match status" value="1"/>
</dbReference>
<dbReference type="Gene3D" id="3.30.420.10">
    <property type="entry name" value="Ribonuclease H-like superfamily/Ribonuclease H"/>
    <property type="match status" value="1"/>
</dbReference>
<dbReference type="InterPro" id="IPR009057">
    <property type="entry name" value="Homeodomain-like_sf"/>
</dbReference>
<gene>
    <name evidence="2" type="ORF">CMC5_067440</name>
</gene>
<dbReference type="Pfam" id="PF13565">
    <property type="entry name" value="HTH_32"/>
    <property type="match status" value="1"/>
</dbReference>
<evidence type="ECO:0000259" key="1">
    <source>
        <dbReference type="PROSITE" id="PS50994"/>
    </source>
</evidence>
<dbReference type="PATRIC" id="fig|52.7.peg.7406"/>
<dbReference type="InterPro" id="IPR001584">
    <property type="entry name" value="Integrase_cat-core"/>
</dbReference>
<sequence length="395" mass="45752">MSVIDRIKRAAALTLRTVEFGYYHVLLSTVDRVSRLPRNTTVPEAMRLYRENIALKAQLDALEAELAQRTKPAPVPMATRASQVFAYFLTRGDEPFQRYFLSASLSTVKRWATRFRSLFRRRNVGGRPPLDEKVVELIVTLKRENPAWGCRRIREELRRMGIRVSEPTVSRILKENGFSPRPGRKLDFERVRSSAKDALWALDYFAVQTAKGVWLQALLIIDVHTRELIDLRVHDGWDVDSVWTIRMFNEACAREKRSPKAVVHDHGAHFMGQFERQMRVLDIENELTPVGLPSMNCYAERAIGSIRRELLRQIRVADAKELQFFLDEYRRYANTERPHQGIEGRTPEERSQDTPLAELIDLDTVRRRKLERREYAHGLLRGYALAEDVPSAKAA</sequence>
<dbReference type="GO" id="GO:0015074">
    <property type="term" value="P:DNA integration"/>
    <property type="evidence" value="ECO:0007669"/>
    <property type="project" value="InterPro"/>
</dbReference>
<dbReference type="KEGG" id="ccro:CMC5_067440"/>
<organism evidence="2 3">
    <name type="scientific">Chondromyces crocatus</name>
    <dbReference type="NCBI Taxonomy" id="52"/>
    <lineage>
        <taxon>Bacteria</taxon>
        <taxon>Pseudomonadati</taxon>
        <taxon>Myxococcota</taxon>
        <taxon>Polyangia</taxon>
        <taxon>Polyangiales</taxon>
        <taxon>Polyangiaceae</taxon>
        <taxon>Chondromyces</taxon>
    </lineage>
</organism>
<accession>A0A0K1EPH2</accession>
<name>A0A0K1EPH2_CHOCO</name>
<dbReference type="OrthoDB" id="5392217at2"/>
<dbReference type="PROSITE" id="PS50994">
    <property type="entry name" value="INTEGRASE"/>
    <property type="match status" value="1"/>
</dbReference>
<reference evidence="2 3" key="1">
    <citation type="submission" date="2015-07" db="EMBL/GenBank/DDBJ databases">
        <title>Genome analysis of myxobacterium Chondromyces crocatus Cm c5 reveals a high potential for natural compound synthesis and the genetic basis for the loss of fruiting body formation.</title>
        <authorList>
            <person name="Zaburannyi N."/>
            <person name="Bunk B."/>
            <person name="Maier J."/>
            <person name="Overmann J."/>
            <person name="Mueller R."/>
        </authorList>
    </citation>
    <scope>NUCLEOTIDE SEQUENCE [LARGE SCALE GENOMIC DNA]</scope>
    <source>
        <strain evidence="2 3">Cm c5</strain>
    </source>
</reference>
<evidence type="ECO:0000313" key="3">
    <source>
        <dbReference type="Proteomes" id="UP000067626"/>
    </source>
</evidence>
<dbReference type="Proteomes" id="UP000067626">
    <property type="component" value="Chromosome"/>
</dbReference>
<dbReference type="InterPro" id="IPR036397">
    <property type="entry name" value="RNaseH_sf"/>
</dbReference>
<dbReference type="InterPro" id="IPR012337">
    <property type="entry name" value="RNaseH-like_sf"/>
</dbReference>
<evidence type="ECO:0000313" key="2">
    <source>
        <dbReference type="EMBL" id="AKT42518.1"/>
    </source>
</evidence>
<dbReference type="RefSeq" id="WP_050434134.1">
    <property type="nucleotide sequence ID" value="NZ_CP012159.1"/>
</dbReference>
<dbReference type="Pfam" id="PF13683">
    <property type="entry name" value="rve_3"/>
    <property type="match status" value="1"/>
</dbReference>
<dbReference type="SUPFAM" id="SSF46689">
    <property type="entry name" value="Homeodomain-like"/>
    <property type="match status" value="1"/>
</dbReference>
<dbReference type="PANTHER" id="PTHR47515:SF2">
    <property type="entry name" value="INTEGRASE CORE DOMAIN PROTEIN"/>
    <property type="match status" value="1"/>
</dbReference>
<dbReference type="GO" id="GO:0003676">
    <property type="term" value="F:nucleic acid binding"/>
    <property type="evidence" value="ECO:0007669"/>
    <property type="project" value="InterPro"/>
</dbReference>
<dbReference type="AlphaFoldDB" id="A0A0K1EPH2"/>
<dbReference type="PANTHER" id="PTHR47515">
    <property type="entry name" value="LOW CALCIUM RESPONSE LOCUS PROTEIN T"/>
    <property type="match status" value="1"/>
</dbReference>
<feature type="domain" description="Integrase catalytic" evidence="1">
    <location>
        <begin position="192"/>
        <end position="355"/>
    </location>
</feature>
<dbReference type="STRING" id="52.CMC5_067440"/>
<protein>
    <recommendedName>
        <fullName evidence="1">Integrase catalytic domain-containing protein</fullName>
    </recommendedName>
</protein>
<keyword evidence="3" id="KW-1185">Reference proteome</keyword>